<gene>
    <name evidence="5" type="ORF">C0Q70_16662</name>
</gene>
<reference evidence="5 6" key="1">
    <citation type="submission" date="2018-04" db="EMBL/GenBank/DDBJ databases">
        <title>The genome of golden apple snail Pomacea canaliculata provides insight into stress tolerance and invasive adaptation.</title>
        <authorList>
            <person name="Liu C."/>
            <person name="Liu B."/>
            <person name="Ren Y."/>
            <person name="Zhang Y."/>
            <person name="Wang H."/>
            <person name="Li S."/>
            <person name="Jiang F."/>
            <person name="Yin L."/>
            <person name="Zhang G."/>
            <person name="Qian W."/>
            <person name="Fan W."/>
        </authorList>
    </citation>
    <scope>NUCLEOTIDE SEQUENCE [LARGE SCALE GENOMIC DNA]</scope>
    <source>
        <strain evidence="5">SZHN2017</strain>
        <tissue evidence="5">Muscle</tissue>
    </source>
</reference>
<comment type="caution">
    <text evidence="5">The sequence shown here is derived from an EMBL/GenBank/DDBJ whole genome shotgun (WGS) entry which is preliminary data.</text>
</comment>
<dbReference type="InterPro" id="IPR055472">
    <property type="entry name" value="DUF7044"/>
</dbReference>
<dbReference type="Pfam" id="PF23070">
    <property type="entry name" value="DUF7043"/>
    <property type="match status" value="1"/>
</dbReference>
<evidence type="ECO:0000259" key="2">
    <source>
        <dbReference type="Pfam" id="PF23069"/>
    </source>
</evidence>
<sequence>MVDKWNRKTLDFITLALHPVFPTAWHGTWFQDGLGEVSISKHAVSHKGHCNNSHGTKYLLLDRDKNCFVCLIFTPRHENILQYKESYCGKDDNLDSVCGGFTANFPLHTIVKVSGHPIPCPFQGPYFFSYTNETLEECDEPRSEIHACADKSRFIFSYRQCRHLPHQTHDIQLTFQCMATWYDGGRILYGKFTGLGRPDKDRMYRCFKYSFYGTRGDMSMSQDATCRGLSTPQVGMNTFSLEHRKEEWPRPSCTFPDWLKLAGGWRDVAGRQRIVVEANGEELALQDLVHPDFLHPGEVTPETRLRARCLDIVDTSGPADLQTSNFLTFATNDSCVSSYRCIRLKQRAARVFEMYIGAATEDTYLACEKSFFAESEKHVFFPHVSQAVTCPLTGVYSYVQKVGDCSGALNIGCQLQTEMQLHATCRARQQSEEILQCLQTWTEEGRLHVITARPGNAFAPADCLVFEDTVKGYTLTGEVTCGGGGIMIMNQPIDFIVTTPKKICEKPSSYQPTPGSDIGNERTHRDDVTSTPRSGLQPAGDSPPEVPKVRVINNSNTRTCPSCFILLCAVLAFALHQR</sequence>
<dbReference type="PANTHER" id="PTHR22255">
    <property type="entry name" value="LP06548P"/>
    <property type="match status" value="1"/>
</dbReference>
<feature type="domain" description="DUF7042" evidence="2">
    <location>
        <begin position="117"/>
        <end position="242"/>
    </location>
</feature>
<proteinExistence type="predicted"/>
<evidence type="ECO:0000313" key="6">
    <source>
        <dbReference type="Proteomes" id="UP000245119"/>
    </source>
</evidence>
<dbReference type="AlphaFoldDB" id="A0A2T7NQH2"/>
<dbReference type="STRING" id="400727.A0A2T7NQH2"/>
<evidence type="ECO:0000259" key="4">
    <source>
        <dbReference type="Pfam" id="PF23071"/>
    </source>
</evidence>
<dbReference type="EMBL" id="PZQS01000010">
    <property type="protein sequence ID" value="PVD23393.1"/>
    <property type="molecule type" value="Genomic_DNA"/>
</dbReference>
<feature type="compositionally biased region" description="Basic and acidic residues" evidence="1">
    <location>
        <begin position="519"/>
        <end position="528"/>
    </location>
</feature>
<protein>
    <submittedName>
        <fullName evidence="5">Uncharacterized protein</fullName>
    </submittedName>
</protein>
<accession>A0A2T7NQH2</accession>
<organism evidence="5 6">
    <name type="scientific">Pomacea canaliculata</name>
    <name type="common">Golden apple snail</name>
    <dbReference type="NCBI Taxonomy" id="400727"/>
    <lineage>
        <taxon>Eukaryota</taxon>
        <taxon>Metazoa</taxon>
        <taxon>Spiralia</taxon>
        <taxon>Lophotrochozoa</taxon>
        <taxon>Mollusca</taxon>
        <taxon>Gastropoda</taxon>
        <taxon>Caenogastropoda</taxon>
        <taxon>Architaenioglossa</taxon>
        <taxon>Ampullarioidea</taxon>
        <taxon>Ampullariidae</taxon>
        <taxon>Pomacea</taxon>
    </lineage>
</organism>
<dbReference type="InterPro" id="IPR055471">
    <property type="entry name" value="DUF7043"/>
</dbReference>
<feature type="region of interest" description="Disordered" evidence="1">
    <location>
        <begin position="506"/>
        <end position="548"/>
    </location>
</feature>
<dbReference type="Proteomes" id="UP000245119">
    <property type="component" value="Linkage Group LG10"/>
</dbReference>
<feature type="domain" description="DUF7043" evidence="3">
    <location>
        <begin position="251"/>
        <end position="374"/>
    </location>
</feature>
<name>A0A2T7NQH2_POMCA</name>
<evidence type="ECO:0000313" key="5">
    <source>
        <dbReference type="EMBL" id="PVD23393.1"/>
    </source>
</evidence>
<dbReference type="Pfam" id="PF23071">
    <property type="entry name" value="DUF7044"/>
    <property type="match status" value="1"/>
</dbReference>
<evidence type="ECO:0000259" key="3">
    <source>
        <dbReference type="Pfam" id="PF23070"/>
    </source>
</evidence>
<feature type="domain" description="DUF7044" evidence="4">
    <location>
        <begin position="21"/>
        <end position="98"/>
    </location>
</feature>
<keyword evidence="6" id="KW-1185">Reference proteome</keyword>
<dbReference type="OrthoDB" id="9979716at2759"/>
<dbReference type="InterPro" id="IPR055470">
    <property type="entry name" value="DUF7042"/>
</dbReference>
<dbReference type="Pfam" id="PF23069">
    <property type="entry name" value="DUF7042"/>
    <property type="match status" value="1"/>
</dbReference>
<evidence type="ECO:0000256" key="1">
    <source>
        <dbReference type="SAM" id="MobiDB-lite"/>
    </source>
</evidence>
<dbReference type="PANTHER" id="PTHR22255:SF9">
    <property type="entry name" value="LP06548P"/>
    <property type="match status" value="1"/>
</dbReference>